<reference evidence="1" key="1">
    <citation type="submission" date="2020-08" db="EMBL/GenBank/DDBJ databases">
        <title>Multicomponent nature underlies the extraordinary mechanical properties of spider dragline silk.</title>
        <authorList>
            <person name="Kono N."/>
            <person name="Nakamura H."/>
            <person name="Mori M."/>
            <person name="Yoshida Y."/>
            <person name="Ohtoshi R."/>
            <person name="Malay A.D."/>
            <person name="Moran D.A.P."/>
            <person name="Tomita M."/>
            <person name="Numata K."/>
            <person name="Arakawa K."/>
        </authorList>
    </citation>
    <scope>NUCLEOTIDE SEQUENCE</scope>
</reference>
<proteinExistence type="predicted"/>
<protein>
    <submittedName>
        <fullName evidence="1">Uncharacterized protein</fullName>
    </submittedName>
</protein>
<gene>
    <name evidence="1" type="ORF">NPIL_302091</name>
</gene>
<accession>A0A8X6MCW7</accession>
<dbReference type="AlphaFoldDB" id="A0A8X6MCW7"/>
<evidence type="ECO:0000313" key="2">
    <source>
        <dbReference type="Proteomes" id="UP000887013"/>
    </source>
</evidence>
<keyword evidence="2" id="KW-1185">Reference proteome</keyword>
<dbReference type="Proteomes" id="UP000887013">
    <property type="component" value="Unassembled WGS sequence"/>
</dbReference>
<name>A0A8X6MCW7_NEPPI</name>
<evidence type="ECO:0000313" key="1">
    <source>
        <dbReference type="EMBL" id="GFS47204.1"/>
    </source>
</evidence>
<comment type="caution">
    <text evidence="1">The sequence shown here is derived from an EMBL/GenBank/DDBJ whole genome shotgun (WGS) entry which is preliminary data.</text>
</comment>
<dbReference type="EMBL" id="BMAW01090952">
    <property type="protein sequence ID" value="GFS47204.1"/>
    <property type="molecule type" value="Genomic_DNA"/>
</dbReference>
<sequence length="72" mass="8062">MRLQRAFERSGIIWLRTGSSITMSASPSAPRKAECCPVCDLRKAYSPRRNKALKGDRAKRQIISSEGFIGSY</sequence>
<organism evidence="1 2">
    <name type="scientific">Nephila pilipes</name>
    <name type="common">Giant wood spider</name>
    <name type="synonym">Nephila maculata</name>
    <dbReference type="NCBI Taxonomy" id="299642"/>
    <lineage>
        <taxon>Eukaryota</taxon>
        <taxon>Metazoa</taxon>
        <taxon>Ecdysozoa</taxon>
        <taxon>Arthropoda</taxon>
        <taxon>Chelicerata</taxon>
        <taxon>Arachnida</taxon>
        <taxon>Araneae</taxon>
        <taxon>Araneomorphae</taxon>
        <taxon>Entelegynae</taxon>
        <taxon>Araneoidea</taxon>
        <taxon>Nephilidae</taxon>
        <taxon>Nephila</taxon>
    </lineage>
</organism>